<feature type="compositionally biased region" description="Polar residues" evidence="1">
    <location>
        <begin position="1"/>
        <end position="25"/>
    </location>
</feature>
<feature type="non-terminal residue" evidence="2">
    <location>
        <position position="1"/>
    </location>
</feature>
<sequence length="86" mass="9414">KATDLNIQTPDGSQPAPQSHMQEVQNHSDEGLPSCSSTAKHSHIIIMSSKTKYSHPTPQKAQKIDSTVKNMSHTTTFIETSDLVIL</sequence>
<evidence type="ECO:0000256" key="1">
    <source>
        <dbReference type="SAM" id="MobiDB-lite"/>
    </source>
</evidence>
<feature type="region of interest" description="Disordered" evidence="1">
    <location>
        <begin position="48"/>
        <end position="67"/>
    </location>
</feature>
<proteinExistence type="predicted"/>
<organism evidence="2">
    <name type="scientific">Arion vulgaris</name>
    <dbReference type="NCBI Taxonomy" id="1028688"/>
    <lineage>
        <taxon>Eukaryota</taxon>
        <taxon>Metazoa</taxon>
        <taxon>Spiralia</taxon>
        <taxon>Lophotrochozoa</taxon>
        <taxon>Mollusca</taxon>
        <taxon>Gastropoda</taxon>
        <taxon>Heterobranchia</taxon>
        <taxon>Euthyneura</taxon>
        <taxon>Panpulmonata</taxon>
        <taxon>Eupulmonata</taxon>
        <taxon>Stylommatophora</taxon>
        <taxon>Helicina</taxon>
        <taxon>Arionoidea</taxon>
        <taxon>Arionidae</taxon>
        <taxon>Arion</taxon>
    </lineage>
</organism>
<evidence type="ECO:0000313" key="2">
    <source>
        <dbReference type="EMBL" id="CEK49280.1"/>
    </source>
</evidence>
<dbReference type="AlphaFoldDB" id="A0A0B6Y165"/>
<feature type="region of interest" description="Disordered" evidence="1">
    <location>
        <begin position="1"/>
        <end position="39"/>
    </location>
</feature>
<accession>A0A0B6Y165</accession>
<protein>
    <submittedName>
        <fullName evidence="2">Uncharacterized protein</fullName>
    </submittedName>
</protein>
<name>A0A0B6Y165_9EUPU</name>
<dbReference type="EMBL" id="HACG01002415">
    <property type="protein sequence ID" value="CEK49280.1"/>
    <property type="molecule type" value="Transcribed_RNA"/>
</dbReference>
<reference evidence="2" key="1">
    <citation type="submission" date="2014-12" db="EMBL/GenBank/DDBJ databases">
        <title>Insight into the proteome of Arion vulgaris.</title>
        <authorList>
            <person name="Aradska J."/>
            <person name="Bulat T."/>
            <person name="Smidak R."/>
            <person name="Sarate P."/>
            <person name="Gangsoo J."/>
            <person name="Sialana F."/>
            <person name="Bilban M."/>
            <person name="Lubec G."/>
        </authorList>
    </citation>
    <scope>NUCLEOTIDE SEQUENCE</scope>
    <source>
        <tissue evidence="2">Skin</tissue>
    </source>
</reference>
<gene>
    <name evidence="2" type="primary">ORF7123</name>
</gene>